<comment type="domain">
    <text evidence="6">Has three domains with a flexible linker between the domains II and III and assumes an 'L' shape. Domain III is highly mobile and contacts RuvB.</text>
</comment>
<evidence type="ECO:0000256" key="1">
    <source>
        <dbReference type="ARBA" id="ARBA00022490"/>
    </source>
</evidence>
<proteinExistence type="inferred from homology"/>
<dbReference type="GO" id="GO:0006310">
    <property type="term" value="P:DNA recombination"/>
    <property type="evidence" value="ECO:0007669"/>
    <property type="project" value="UniProtKB-UniRule"/>
</dbReference>
<evidence type="ECO:0000256" key="5">
    <source>
        <dbReference type="ARBA" id="ARBA00023204"/>
    </source>
</evidence>
<dbReference type="SUPFAM" id="SSF47781">
    <property type="entry name" value="RuvA domain 2-like"/>
    <property type="match status" value="1"/>
</dbReference>
<dbReference type="GO" id="GO:0000400">
    <property type="term" value="F:four-way junction DNA binding"/>
    <property type="evidence" value="ECO:0007669"/>
    <property type="project" value="UniProtKB-UniRule"/>
</dbReference>
<dbReference type="SUPFAM" id="SSF50249">
    <property type="entry name" value="Nucleic acid-binding proteins"/>
    <property type="match status" value="1"/>
</dbReference>
<evidence type="ECO:0000313" key="8">
    <source>
        <dbReference type="EMBL" id="BDG60807.1"/>
    </source>
</evidence>
<feature type="region of interest" description="Domain I" evidence="6">
    <location>
        <begin position="1"/>
        <end position="64"/>
    </location>
</feature>
<comment type="function">
    <text evidence="6">The RuvA-RuvB-RuvC complex processes Holliday junction (HJ) DNA during genetic recombination and DNA repair, while the RuvA-RuvB complex plays an important role in the rescue of blocked DNA replication forks via replication fork reversal (RFR). RuvA specifically binds to HJ cruciform DNA, conferring on it an open structure. The RuvB hexamer acts as an ATP-dependent pump, pulling dsDNA into and through the RuvAB complex. HJ branch migration allows RuvC to scan DNA until it finds its consensus sequence, where it cleaves and resolves the cruciform DNA.</text>
</comment>
<evidence type="ECO:0000313" key="9">
    <source>
        <dbReference type="Proteomes" id="UP001163687"/>
    </source>
</evidence>
<dbReference type="AlphaFoldDB" id="A0AA35CNG1"/>
<feature type="region of interest" description="Domain III" evidence="6">
    <location>
        <begin position="152"/>
        <end position="211"/>
    </location>
</feature>
<keyword evidence="1 6" id="KW-0963">Cytoplasm</keyword>
<keyword evidence="4 6" id="KW-0233">DNA recombination</keyword>
<dbReference type="Gene3D" id="2.40.50.140">
    <property type="entry name" value="Nucleic acid-binding proteins"/>
    <property type="match status" value="1"/>
</dbReference>
<dbReference type="Proteomes" id="UP001163687">
    <property type="component" value="Chromosome"/>
</dbReference>
<dbReference type="GO" id="GO:0009379">
    <property type="term" value="C:Holliday junction helicase complex"/>
    <property type="evidence" value="ECO:0007669"/>
    <property type="project" value="InterPro"/>
</dbReference>
<keyword evidence="8" id="KW-0067">ATP-binding</keyword>
<dbReference type="GO" id="GO:0006281">
    <property type="term" value="P:DNA repair"/>
    <property type="evidence" value="ECO:0007669"/>
    <property type="project" value="UniProtKB-UniRule"/>
</dbReference>
<dbReference type="SMART" id="SM00278">
    <property type="entry name" value="HhH1"/>
    <property type="match status" value="2"/>
</dbReference>
<comment type="similarity">
    <text evidence="6">Belongs to the RuvA family.</text>
</comment>
<gene>
    <name evidence="6 8" type="primary">ruvA</name>
    <name evidence="8" type="ORF">caldi_18970</name>
</gene>
<dbReference type="InterPro" id="IPR036267">
    <property type="entry name" value="RuvA_C_sf"/>
</dbReference>
<dbReference type="InterPro" id="IPR011114">
    <property type="entry name" value="RuvA_C"/>
</dbReference>
<evidence type="ECO:0000256" key="2">
    <source>
        <dbReference type="ARBA" id="ARBA00022763"/>
    </source>
</evidence>
<accession>A0AA35CNG1</accession>
<feature type="region of interest" description="Flexible linker" evidence="6">
    <location>
        <begin position="139"/>
        <end position="151"/>
    </location>
</feature>
<evidence type="ECO:0000256" key="6">
    <source>
        <dbReference type="HAMAP-Rule" id="MF_00031"/>
    </source>
</evidence>
<evidence type="ECO:0000256" key="4">
    <source>
        <dbReference type="ARBA" id="ARBA00023172"/>
    </source>
</evidence>
<dbReference type="RefSeq" id="WP_264841503.1">
    <property type="nucleotide sequence ID" value="NZ_AP025628.1"/>
</dbReference>
<dbReference type="InterPro" id="IPR012340">
    <property type="entry name" value="NA-bd_OB-fold"/>
</dbReference>
<dbReference type="Pfam" id="PF07499">
    <property type="entry name" value="RuvA_C"/>
    <property type="match status" value="1"/>
</dbReference>
<dbReference type="HAMAP" id="MF_00031">
    <property type="entry name" value="DNA_HJ_migration_RuvA"/>
    <property type="match status" value="1"/>
</dbReference>
<dbReference type="Gene3D" id="1.10.150.20">
    <property type="entry name" value="5' to 3' exonuclease, C-terminal subdomain"/>
    <property type="match status" value="1"/>
</dbReference>
<dbReference type="InterPro" id="IPR010994">
    <property type="entry name" value="RuvA_2-like"/>
</dbReference>
<keyword evidence="2 6" id="KW-0227">DNA damage</keyword>
<feature type="domain" description="Helix-hairpin-helix DNA-binding motif class 1" evidence="7">
    <location>
        <begin position="73"/>
        <end position="92"/>
    </location>
</feature>
<reference evidence="8" key="1">
    <citation type="submission" date="2022-03" db="EMBL/GenBank/DDBJ databases">
        <title>Complete genome sequence of Caldinitratiruptor microaerophilus.</title>
        <authorList>
            <person name="Mukaiyama R."/>
            <person name="Nishiyama T."/>
            <person name="Ueda K."/>
        </authorList>
    </citation>
    <scope>NUCLEOTIDE SEQUENCE</scope>
    <source>
        <strain evidence="8">JCM 16183</strain>
    </source>
</reference>
<keyword evidence="8" id="KW-0547">Nucleotide-binding</keyword>
<dbReference type="InterPro" id="IPR003583">
    <property type="entry name" value="Hlx-hairpin-Hlx_DNA-bd_motif"/>
</dbReference>
<evidence type="ECO:0000259" key="7">
    <source>
        <dbReference type="SMART" id="SM00278"/>
    </source>
</evidence>
<comment type="subcellular location">
    <subcellularLocation>
        <location evidence="6">Cytoplasm</location>
    </subcellularLocation>
</comment>
<comment type="caution">
    <text evidence="6">Lacks conserved residue(s) required for the propagation of feature annotation.</text>
</comment>
<dbReference type="InterPro" id="IPR013849">
    <property type="entry name" value="DNA_helicase_Holl-junc_RuvA_I"/>
</dbReference>
<sequence>MIAHLQGRLVRAGADHVVVDVAGVGYRVLVPASTRERLPGAGREVLLYTSLQVREDSLTLFGFLTQGELELFEALLTVSGIGPKVALAILSAASPDEVRRAIVLEDTAFLTRLPQVGRKLAQRLVLELRERLSGSARPAADGGPGPAAPAHPAAQAWADAAEALAALGYPRPEALRALEAIRPQAGDGAEAAALVRLALRWLGGGAASGEL</sequence>
<keyword evidence="8" id="KW-0378">Hydrolase</keyword>
<name>A0AA35CNG1_9FIRM</name>
<dbReference type="NCBIfam" id="TIGR00084">
    <property type="entry name" value="ruvA"/>
    <property type="match status" value="1"/>
</dbReference>
<dbReference type="EMBL" id="AP025628">
    <property type="protein sequence ID" value="BDG60807.1"/>
    <property type="molecule type" value="Genomic_DNA"/>
</dbReference>
<evidence type="ECO:0000256" key="3">
    <source>
        <dbReference type="ARBA" id="ARBA00023125"/>
    </source>
</evidence>
<keyword evidence="5 6" id="KW-0234">DNA repair</keyword>
<dbReference type="Pfam" id="PF01330">
    <property type="entry name" value="RuvA_N"/>
    <property type="match status" value="1"/>
</dbReference>
<dbReference type="GO" id="GO:0009378">
    <property type="term" value="F:four-way junction helicase activity"/>
    <property type="evidence" value="ECO:0007669"/>
    <property type="project" value="InterPro"/>
</dbReference>
<dbReference type="GO" id="GO:0048476">
    <property type="term" value="C:Holliday junction resolvase complex"/>
    <property type="evidence" value="ECO:0007669"/>
    <property type="project" value="UniProtKB-UniRule"/>
</dbReference>
<dbReference type="GO" id="GO:0005524">
    <property type="term" value="F:ATP binding"/>
    <property type="evidence" value="ECO:0007669"/>
    <property type="project" value="InterPro"/>
</dbReference>
<keyword evidence="3 6" id="KW-0238">DNA-binding</keyword>
<protein>
    <recommendedName>
        <fullName evidence="6">Holliday junction branch migration complex subunit RuvA</fullName>
    </recommendedName>
</protein>
<keyword evidence="8" id="KW-0347">Helicase</keyword>
<keyword evidence="9" id="KW-1185">Reference proteome</keyword>
<organism evidence="8 9">
    <name type="scientific">Caldinitratiruptor microaerophilus</name>
    <dbReference type="NCBI Taxonomy" id="671077"/>
    <lineage>
        <taxon>Bacteria</taxon>
        <taxon>Bacillati</taxon>
        <taxon>Bacillota</taxon>
        <taxon>Clostridia</taxon>
        <taxon>Eubacteriales</taxon>
        <taxon>Symbiobacteriaceae</taxon>
        <taxon>Caldinitratiruptor</taxon>
    </lineage>
</organism>
<dbReference type="GO" id="GO:0005737">
    <property type="term" value="C:cytoplasm"/>
    <property type="evidence" value="ECO:0007669"/>
    <property type="project" value="UniProtKB-SubCell"/>
</dbReference>
<dbReference type="Pfam" id="PF14520">
    <property type="entry name" value="HHH_5"/>
    <property type="match status" value="1"/>
</dbReference>
<dbReference type="Gene3D" id="1.10.8.10">
    <property type="entry name" value="DNA helicase RuvA subunit, C-terminal domain"/>
    <property type="match status" value="1"/>
</dbReference>
<comment type="subunit">
    <text evidence="6">Homotetramer. Forms an RuvA(8)-RuvB(12)-Holliday junction (HJ) complex. HJ DNA is sandwiched between 2 RuvA tetramers; dsDNA enters through RuvA and exits via RuvB. An RuvB hexamer assembles on each DNA strand where it exits the tetramer. Each RuvB hexamer is contacted by two RuvA subunits (via domain III) on 2 adjacent RuvB subunits; this complex drives branch migration. In the full resolvosome a probable DNA-RuvA(4)-RuvB(12)-RuvC(2) complex forms which resolves the HJ.</text>
</comment>
<dbReference type="SUPFAM" id="SSF46929">
    <property type="entry name" value="DNA helicase RuvA subunit, C-terminal domain"/>
    <property type="match status" value="1"/>
</dbReference>
<feature type="domain" description="Helix-hairpin-helix DNA-binding motif class 1" evidence="7">
    <location>
        <begin position="108"/>
        <end position="127"/>
    </location>
</feature>
<dbReference type="KEGG" id="cmic:caldi_18970"/>
<dbReference type="InterPro" id="IPR000085">
    <property type="entry name" value="RuvA"/>
</dbReference>